<organism evidence="1">
    <name type="scientific">Phallusia mammillata</name>
    <dbReference type="NCBI Taxonomy" id="59560"/>
    <lineage>
        <taxon>Eukaryota</taxon>
        <taxon>Metazoa</taxon>
        <taxon>Chordata</taxon>
        <taxon>Tunicata</taxon>
        <taxon>Ascidiacea</taxon>
        <taxon>Phlebobranchia</taxon>
        <taxon>Ascidiidae</taxon>
        <taxon>Phallusia</taxon>
    </lineage>
</organism>
<dbReference type="InterPro" id="IPR029159">
    <property type="entry name" value="CA109-like"/>
</dbReference>
<dbReference type="EMBL" id="LR783465">
    <property type="protein sequence ID" value="CAB3226628.1"/>
    <property type="molecule type" value="mRNA"/>
</dbReference>
<proteinExistence type="evidence at transcript level"/>
<dbReference type="GO" id="GO:0005737">
    <property type="term" value="C:cytoplasm"/>
    <property type="evidence" value="ECO:0007669"/>
    <property type="project" value="TreeGrafter"/>
</dbReference>
<dbReference type="GO" id="GO:0005634">
    <property type="term" value="C:nucleus"/>
    <property type="evidence" value="ECO:0007669"/>
    <property type="project" value="TreeGrafter"/>
</dbReference>
<name>A0A6F9D7E6_9ASCI</name>
<accession>A0A6F9D7E6</accession>
<dbReference type="Pfam" id="PF15011">
    <property type="entry name" value="CA109-like"/>
    <property type="match status" value="1"/>
</dbReference>
<gene>
    <name evidence="1" type="primary">C1orf109-002</name>
</gene>
<dbReference type="PANTHER" id="PTHR16234:SF5">
    <property type="entry name" value="AFG2-INTERACTING RIBOSOME MATURATION FACTOR"/>
    <property type="match status" value="1"/>
</dbReference>
<sequence>MENVRKTVCKSLKTVKKHVDNWDTICAECEPVITSLLNLSTQLDCCQKVDLTNHPLGGFDDLKENLSTKLMLDVDTSVNSLLQKLKILSECRNRIRRVTDTCNSLLKSVNTVKTTIGTATEPPHSDIVEWLNNLVFIATEQYAEKRDIITNLQMVEFNTEFDACTIKDNLTAWKNHKDLHSYLHDILKYCENIISLDS</sequence>
<reference evidence="1" key="1">
    <citation type="submission" date="2020-04" db="EMBL/GenBank/DDBJ databases">
        <authorList>
            <person name="Neveu A P."/>
        </authorList>
    </citation>
    <scope>NUCLEOTIDE SEQUENCE</scope>
    <source>
        <tissue evidence="1">Whole embryo</tissue>
    </source>
</reference>
<evidence type="ECO:0000313" key="1">
    <source>
        <dbReference type="EMBL" id="CAB3226628.1"/>
    </source>
</evidence>
<dbReference type="PANTHER" id="PTHR16234">
    <property type="entry name" value="SIMILAR TO HYPOTHETICAL PROTEIN FLJ20508"/>
    <property type="match status" value="1"/>
</dbReference>
<dbReference type="AlphaFoldDB" id="A0A6F9D7E6"/>
<protein>
    <submittedName>
        <fullName evidence="1">Uncharacterized protein C1orf109-like</fullName>
    </submittedName>
</protein>